<dbReference type="SUPFAM" id="SSF56672">
    <property type="entry name" value="DNA/RNA polymerases"/>
    <property type="match status" value="1"/>
</dbReference>
<name>A0A8S5N2F2_9CAUD</name>
<feature type="region of interest" description="Disordered" evidence="1">
    <location>
        <begin position="347"/>
        <end position="415"/>
    </location>
</feature>
<feature type="compositionally biased region" description="Basic and acidic residues" evidence="1">
    <location>
        <begin position="406"/>
        <end position="415"/>
    </location>
</feature>
<dbReference type="InterPro" id="IPR000477">
    <property type="entry name" value="RT_dom"/>
</dbReference>
<dbReference type="EMBL" id="BK015048">
    <property type="protein sequence ID" value="DAD88785.1"/>
    <property type="molecule type" value="Genomic_DNA"/>
</dbReference>
<dbReference type="PROSITE" id="PS50878">
    <property type="entry name" value="RT_POL"/>
    <property type="match status" value="1"/>
</dbReference>
<organism evidence="3">
    <name type="scientific">Podoviridae sp. ctzMH52</name>
    <dbReference type="NCBI Taxonomy" id="2826596"/>
    <lineage>
        <taxon>Viruses</taxon>
        <taxon>Duplodnaviria</taxon>
        <taxon>Heunggongvirae</taxon>
        <taxon>Uroviricota</taxon>
        <taxon>Caudoviricetes</taxon>
    </lineage>
</organism>
<evidence type="ECO:0000313" key="3">
    <source>
        <dbReference type="EMBL" id="DAD88785.1"/>
    </source>
</evidence>
<sequence length="415" mass="47914">MPKRAGYLYERMLDRDLIRQTVLEGTRGKRRRRDVQRVLADVEGYTERIYRLLESGGFRPAKPREMMIRDKCSGKERRIQMVPYFPDGLVHQLCVAAMRDVLMRGMYRWSCASIPGRGNRCAANYVRRALNRDAKGTKYCLKMDIRQYYPSMDRTRLLRALGRKIKDRRFLRLLEDILWSTGEGGLAIGYYLDQWLANFYLEELDRLILRQPGVKYYVRNMDDMVILGPNKRKLHRARKAVAEYLSVRCGMCLKGDWQVFPVSARPIDFVGYRFYRDHTTMRRRNFLRMTRQCRRAQKRVKEGKAIPRRMAAGILSRCGQLKHCDGQKAMEKYLYPLGEARLKEAVRNGRKDPGRALHSGRAPGGGDPPAGGGPGTGGSPWTGGTETDRRGSGGIPLLPGRRNERKRMSAERKET</sequence>
<dbReference type="InterPro" id="IPR043502">
    <property type="entry name" value="DNA/RNA_pol_sf"/>
</dbReference>
<dbReference type="PANTHER" id="PTHR34047">
    <property type="entry name" value="NUCLEAR INTRON MATURASE 1, MITOCHONDRIAL-RELATED"/>
    <property type="match status" value="1"/>
</dbReference>
<feature type="compositionally biased region" description="Gly residues" evidence="1">
    <location>
        <begin position="362"/>
        <end position="381"/>
    </location>
</feature>
<feature type="domain" description="Reverse transcriptase" evidence="2">
    <location>
        <begin position="1"/>
        <end position="274"/>
    </location>
</feature>
<evidence type="ECO:0000256" key="1">
    <source>
        <dbReference type="SAM" id="MobiDB-lite"/>
    </source>
</evidence>
<dbReference type="InterPro" id="IPR051083">
    <property type="entry name" value="GrpII_Intron_Splice-Mob/Def"/>
</dbReference>
<dbReference type="PANTHER" id="PTHR34047:SF8">
    <property type="entry name" value="PROTEIN YKFC"/>
    <property type="match status" value="1"/>
</dbReference>
<evidence type="ECO:0000259" key="2">
    <source>
        <dbReference type="PROSITE" id="PS50878"/>
    </source>
</evidence>
<reference evidence="3" key="1">
    <citation type="journal article" date="2021" name="Proc. Natl. Acad. Sci. U.S.A.">
        <title>A Catalog of Tens of Thousands of Viruses from Human Metagenomes Reveals Hidden Associations with Chronic Diseases.</title>
        <authorList>
            <person name="Tisza M.J."/>
            <person name="Buck C.B."/>
        </authorList>
    </citation>
    <scope>NUCLEOTIDE SEQUENCE</scope>
    <source>
        <strain evidence="3">CtzMH52</strain>
    </source>
</reference>
<dbReference type="CDD" id="cd01646">
    <property type="entry name" value="RT_Bac_retron_I"/>
    <property type="match status" value="1"/>
</dbReference>
<protein>
    <recommendedName>
        <fullName evidence="2">Reverse transcriptase domain-containing protein</fullName>
    </recommendedName>
</protein>
<accession>A0A8S5N2F2</accession>
<proteinExistence type="predicted"/>